<gene>
    <name evidence="8" type="primary">lepB</name>
    <name evidence="8" type="ORF">COV29_00910</name>
</gene>
<evidence type="ECO:0000313" key="8">
    <source>
        <dbReference type="EMBL" id="PJE51299.1"/>
    </source>
</evidence>
<dbReference type="GO" id="GO:0016020">
    <property type="term" value="C:membrane"/>
    <property type="evidence" value="ECO:0007669"/>
    <property type="project" value="UniProtKB-SubCell"/>
</dbReference>
<evidence type="ECO:0000256" key="5">
    <source>
        <dbReference type="PIRSR" id="PIRSR600223-1"/>
    </source>
</evidence>
<dbReference type="Gene3D" id="2.10.109.10">
    <property type="entry name" value="Umud Fragment, subunit A"/>
    <property type="match status" value="1"/>
</dbReference>
<dbReference type="InterPro" id="IPR019757">
    <property type="entry name" value="Pept_S26A_signal_pept_1_Lys-AS"/>
</dbReference>
<evidence type="ECO:0000259" key="7">
    <source>
        <dbReference type="Pfam" id="PF10502"/>
    </source>
</evidence>
<dbReference type="Pfam" id="PF10502">
    <property type="entry name" value="Peptidase_S26"/>
    <property type="match status" value="1"/>
</dbReference>
<evidence type="ECO:0000256" key="4">
    <source>
        <dbReference type="ARBA" id="ARBA00022801"/>
    </source>
</evidence>
<dbReference type="PANTHER" id="PTHR43390">
    <property type="entry name" value="SIGNAL PEPTIDASE I"/>
    <property type="match status" value="1"/>
</dbReference>
<dbReference type="EMBL" id="PCXQ01000003">
    <property type="protein sequence ID" value="PJE51299.1"/>
    <property type="molecule type" value="Genomic_DNA"/>
</dbReference>
<keyword evidence="6" id="KW-0645">Protease</keyword>
<evidence type="ECO:0000256" key="3">
    <source>
        <dbReference type="ARBA" id="ARBA00013208"/>
    </source>
</evidence>
<dbReference type="NCBIfam" id="TIGR02227">
    <property type="entry name" value="sigpep_I_bact"/>
    <property type="match status" value="1"/>
</dbReference>
<dbReference type="GO" id="GO:0006465">
    <property type="term" value="P:signal peptide processing"/>
    <property type="evidence" value="ECO:0007669"/>
    <property type="project" value="InterPro"/>
</dbReference>
<evidence type="ECO:0000256" key="2">
    <source>
        <dbReference type="ARBA" id="ARBA00009370"/>
    </source>
</evidence>
<dbReference type="InterPro" id="IPR019758">
    <property type="entry name" value="Pept_S26A_signal_pept_1_CS"/>
</dbReference>
<proteinExistence type="inferred from homology"/>
<dbReference type="InterPro" id="IPR000223">
    <property type="entry name" value="Pept_S26A_signal_pept_1"/>
</dbReference>
<feature type="transmembrane region" description="Helical" evidence="6">
    <location>
        <begin position="34"/>
        <end position="56"/>
    </location>
</feature>
<keyword evidence="6" id="KW-0812">Transmembrane</keyword>
<feature type="active site" evidence="5">
    <location>
        <position position="66"/>
    </location>
</feature>
<reference evidence="8 9" key="1">
    <citation type="submission" date="2017-09" db="EMBL/GenBank/DDBJ databases">
        <title>Depth-based differentiation of microbial function through sediment-hosted aquifers and enrichment of novel symbionts in the deep terrestrial subsurface.</title>
        <authorList>
            <person name="Probst A.J."/>
            <person name="Ladd B."/>
            <person name="Jarett J.K."/>
            <person name="Geller-Mcgrath D.E."/>
            <person name="Sieber C.M."/>
            <person name="Emerson J.B."/>
            <person name="Anantharaman K."/>
            <person name="Thomas B.C."/>
            <person name="Malmstrom R."/>
            <person name="Stieglmeier M."/>
            <person name="Klingl A."/>
            <person name="Woyke T."/>
            <person name="Ryan C.M."/>
            <person name="Banfield J.F."/>
        </authorList>
    </citation>
    <scope>NUCLEOTIDE SEQUENCE [LARGE SCALE GENOMIC DNA]</scope>
    <source>
        <strain evidence="8">CG10_big_fil_rev_8_21_14_0_10_36_16</strain>
    </source>
</reference>
<dbReference type="GO" id="GO:0004252">
    <property type="term" value="F:serine-type endopeptidase activity"/>
    <property type="evidence" value="ECO:0007669"/>
    <property type="project" value="InterPro"/>
</dbReference>
<dbReference type="PROSITE" id="PS00760">
    <property type="entry name" value="SPASE_I_2"/>
    <property type="match status" value="1"/>
</dbReference>
<dbReference type="SUPFAM" id="SSF51306">
    <property type="entry name" value="LexA/Signal peptidase"/>
    <property type="match status" value="1"/>
</dbReference>
<keyword evidence="6" id="KW-0472">Membrane</keyword>
<comment type="subcellular location">
    <subcellularLocation>
        <location evidence="6">Membrane</location>
        <topology evidence="6">Single-pass type II membrane protein</topology>
    </subcellularLocation>
</comment>
<accession>A0A2J0Q814</accession>
<dbReference type="PANTHER" id="PTHR43390:SF1">
    <property type="entry name" value="CHLOROPLAST PROCESSING PEPTIDASE"/>
    <property type="match status" value="1"/>
</dbReference>
<sequence>MILSILMEEENKELKELDEYPEQIKSRRKEAVAFIWETIKIAIISLAIIIPVRYYLIQPFIVRGASMEETFHEGDYILIDEISYRFNEPKRGEVVVFRLAGGNSKFFIKRIIGLPGETVEISGGKITIFNEENPSGFVIDEQDYLEAGEHTVGNVRTELEYDEYFVLGDNRAQSSDSRSWGPVHEDLITGRVVFRAYPFDVLGRVKPIEYQF</sequence>
<comment type="catalytic activity">
    <reaction evidence="1 6">
        <text>Cleavage of hydrophobic, N-terminal signal or leader sequences from secreted and periplasmic proteins.</text>
        <dbReference type="EC" id="3.4.21.89"/>
    </reaction>
</comment>
<dbReference type="AlphaFoldDB" id="A0A2J0Q814"/>
<name>A0A2J0Q814_9BACT</name>
<feature type="domain" description="Peptidase S26" evidence="7">
    <location>
        <begin position="36"/>
        <end position="196"/>
    </location>
</feature>
<comment type="caution">
    <text evidence="8">The sequence shown here is derived from an EMBL/GenBank/DDBJ whole genome shotgun (WGS) entry which is preliminary data.</text>
</comment>
<protein>
    <recommendedName>
        <fullName evidence="3 6">Signal peptidase I</fullName>
        <ecNumber evidence="3 6">3.4.21.89</ecNumber>
    </recommendedName>
</protein>
<evidence type="ECO:0000256" key="6">
    <source>
        <dbReference type="RuleBase" id="RU362042"/>
    </source>
</evidence>
<keyword evidence="6" id="KW-1133">Transmembrane helix</keyword>
<keyword evidence="4 6" id="KW-0378">Hydrolase</keyword>
<organism evidence="8 9">
    <name type="scientific">Candidatus Yanofskybacteria bacterium CG10_big_fil_rev_8_21_14_0_10_36_16</name>
    <dbReference type="NCBI Taxonomy" id="1975096"/>
    <lineage>
        <taxon>Bacteria</taxon>
        <taxon>Candidatus Yanofskyibacteriota</taxon>
    </lineage>
</organism>
<evidence type="ECO:0000313" key="9">
    <source>
        <dbReference type="Proteomes" id="UP000228496"/>
    </source>
</evidence>
<feature type="active site" evidence="5">
    <location>
        <position position="109"/>
    </location>
</feature>
<evidence type="ECO:0000256" key="1">
    <source>
        <dbReference type="ARBA" id="ARBA00000677"/>
    </source>
</evidence>
<dbReference type="InterPro" id="IPR036286">
    <property type="entry name" value="LexA/Signal_pep-like_sf"/>
</dbReference>
<dbReference type="EC" id="3.4.21.89" evidence="3 6"/>
<dbReference type="CDD" id="cd06530">
    <property type="entry name" value="S26_SPase_I"/>
    <property type="match status" value="1"/>
</dbReference>
<dbReference type="PRINTS" id="PR00727">
    <property type="entry name" value="LEADERPTASE"/>
</dbReference>
<dbReference type="PROSITE" id="PS00761">
    <property type="entry name" value="SPASE_I_3"/>
    <property type="match status" value="1"/>
</dbReference>
<dbReference type="InterPro" id="IPR019533">
    <property type="entry name" value="Peptidase_S26"/>
</dbReference>
<dbReference type="Proteomes" id="UP000228496">
    <property type="component" value="Unassembled WGS sequence"/>
</dbReference>
<comment type="similarity">
    <text evidence="2 6">Belongs to the peptidase S26 family.</text>
</comment>
<dbReference type="GO" id="GO:0009003">
    <property type="term" value="F:signal peptidase activity"/>
    <property type="evidence" value="ECO:0007669"/>
    <property type="project" value="UniProtKB-EC"/>
</dbReference>